<dbReference type="OrthoDB" id="4208at2"/>
<sequence>MGTAPITARSDGAVDDLHLATRNAAALWTALAEARGHALSRLPGLLAVHGDDRAGLRVLLLTSAPSASDVAALTDLVRRRLPGRVVVEDPFGGVDLTGAGLTRRSLPIMIRRPAPVPPPALEVTLATTPAQLAVAEGLVVHGFPLEPWQPHRPGEAFPPALLDRPRVRFLVAHRGGTPAGACLTVADDGAGVYWMTTLPAHRSRGVGRALLHAALTHLGDRPVTLTAARAGRPLYDSLGFVPVTDAIWWS</sequence>
<proteinExistence type="predicted"/>
<dbReference type="AlphaFoldDB" id="A0A1C5JJZ2"/>
<keyword evidence="2" id="KW-0808">Transferase</keyword>
<dbReference type="Pfam" id="PF13508">
    <property type="entry name" value="Acetyltransf_7"/>
    <property type="match status" value="1"/>
</dbReference>
<dbReference type="InterPro" id="IPR000182">
    <property type="entry name" value="GNAT_dom"/>
</dbReference>
<protein>
    <submittedName>
        <fullName evidence="2">Acetyltransferase (GNAT) domain-containing protein</fullName>
    </submittedName>
</protein>
<dbReference type="SUPFAM" id="SSF55729">
    <property type="entry name" value="Acyl-CoA N-acyltransferases (Nat)"/>
    <property type="match status" value="1"/>
</dbReference>
<feature type="domain" description="N-acetyltransferase" evidence="1">
    <location>
        <begin position="121"/>
        <end position="250"/>
    </location>
</feature>
<dbReference type="CDD" id="cd04301">
    <property type="entry name" value="NAT_SF"/>
    <property type="match status" value="1"/>
</dbReference>
<dbReference type="GO" id="GO:0016747">
    <property type="term" value="F:acyltransferase activity, transferring groups other than amino-acyl groups"/>
    <property type="evidence" value="ECO:0007669"/>
    <property type="project" value="InterPro"/>
</dbReference>
<keyword evidence="3" id="KW-1185">Reference proteome</keyword>
<dbReference type="PROSITE" id="PS51186">
    <property type="entry name" value="GNAT"/>
    <property type="match status" value="1"/>
</dbReference>
<dbReference type="Gene3D" id="3.40.630.30">
    <property type="match status" value="1"/>
</dbReference>
<name>A0A1C5JJZ2_9ACTN</name>
<reference evidence="3" key="1">
    <citation type="submission" date="2016-06" db="EMBL/GenBank/DDBJ databases">
        <authorList>
            <person name="Varghese N."/>
            <person name="Submissions Spin"/>
        </authorList>
    </citation>
    <scope>NUCLEOTIDE SEQUENCE [LARGE SCALE GENOMIC DNA]</scope>
    <source>
        <strain evidence="3">DSM 45161</strain>
    </source>
</reference>
<evidence type="ECO:0000259" key="1">
    <source>
        <dbReference type="PROSITE" id="PS51186"/>
    </source>
</evidence>
<organism evidence="2 3">
    <name type="scientific">Micromonospora coxensis</name>
    <dbReference type="NCBI Taxonomy" id="356852"/>
    <lineage>
        <taxon>Bacteria</taxon>
        <taxon>Bacillati</taxon>
        <taxon>Actinomycetota</taxon>
        <taxon>Actinomycetes</taxon>
        <taxon>Micromonosporales</taxon>
        <taxon>Micromonosporaceae</taxon>
        <taxon>Micromonospora</taxon>
    </lineage>
</organism>
<evidence type="ECO:0000313" key="3">
    <source>
        <dbReference type="Proteomes" id="UP000198215"/>
    </source>
</evidence>
<dbReference type="RefSeq" id="WP_088978014.1">
    <property type="nucleotide sequence ID" value="NZ_LT607753.1"/>
</dbReference>
<evidence type="ECO:0000313" key="2">
    <source>
        <dbReference type="EMBL" id="SCG70934.1"/>
    </source>
</evidence>
<dbReference type="EMBL" id="LT607753">
    <property type="protein sequence ID" value="SCG70934.1"/>
    <property type="molecule type" value="Genomic_DNA"/>
</dbReference>
<dbReference type="Proteomes" id="UP000198215">
    <property type="component" value="Chromosome I"/>
</dbReference>
<gene>
    <name evidence="2" type="ORF">GA0070614_4761</name>
</gene>
<accession>A0A1C5JJZ2</accession>
<dbReference type="InterPro" id="IPR016181">
    <property type="entry name" value="Acyl_CoA_acyltransferase"/>
</dbReference>